<dbReference type="VEuPathDB" id="FungiDB:P175DRAFT_019509"/>
<evidence type="ECO:0000313" key="2">
    <source>
        <dbReference type="Proteomes" id="UP000244073"/>
    </source>
</evidence>
<gene>
    <name evidence="1" type="ORF">P175DRAFT_019509</name>
</gene>
<comment type="caution">
    <text evidence="1">The sequence shown here is derived from an EMBL/GenBank/DDBJ whole genome shotgun (WGS) entry which is preliminary data.</text>
</comment>
<sequence length="76" mass="8934">MLPAACYLLHTTYCLGRCCASIMQESCDEFAILPSTSKSRERFIRQRVCLHSMHGITSHHHHHHHHHVHREENDHD</sequence>
<dbReference type="GeneID" id="63809439"/>
<dbReference type="EMBL" id="MSFN02000001">
    <property type="protein sequence ID" value="PTU24094.1"/>
    <property type="molecule type" value="Genomic_DNA"/>
</dbReference>
<reference evidence="1 2" key="1">
    <citation type="journal article" date="2018" name="Proc. Natl. Acad. Sci. U.S.A.">
        <title>Linking secondary metabolites to gene clusters through genome sequencing of six diverse Aspergillus species.</title>
        <authorList>
            <person name="Kaerboelling I."/>
            <person name="Vesth T.C."/>
            <person name="Frisvad J.C."/>
            <person name="Nybo J.L."/>
            <person name="Theobald S."/>
            <person name="Kuo A."/>
            <person name="Bowyer P."/>
            <person name="Matsuda Y."/>
            <person name="Mondo S."/>
            <person name="Lyhne E.K."/>
            <person name="Kogle M.E."/>
            <person name="Clum A."/>
            <person name="Lipzen A."/>
            <person name="Salamov A."/>
            <person name="Ngan C.Y."/>
            <person name="Daum C."/>
            <person name="Chiniquy J."/>
            <person name="Barry K."/>
            <person name="LaButti K."/>
            <person name="Haridas S."/>
            <person name="Simmons B.A."/>
            <person name="Magnuson J.K."/>
            <person name="Mortensen U.H."/>
            <person name="Larsen T.O."/>
            <person name="Grigoriev I.V."/>
            <person name="Baker S.E."/>
            <person name="Andersen M.R."/>
        </authorList>
    </citation>
    <scope>NUCLEOTIDE SEQUENCE [LARGE SCALE GENOMIC DNA]</scope>
    <source>
        <strain evidence="1 2">IBT 24754</strain>
    </source>
</reference>
<proteinExistence type="predicted"/>
<evidence type="ECO:0000313" key="1">
    <source>
        <dbReference type="EMBL" id="PTU24094.1"/>
    </source>
</evidence>
<organism evidence="1 2">
    <name type="scientific">Aspergillus ochraceoroseus IBT 24754</name>
    <dbReference type="NCBI Taxonomy" id="1392256"/>
    <lineage>
        <taxon>Eukaryota</taxon>
        <taxon>Fungi</taxon>
        <taxon>Dikarya</taxon>
        <taxon>Ascomycota</taxon>
        <taxon>Pezizomycotina</taxon>
        <taxon>Eurotiomycetes</taxon>
        <taxon>Eurotiomycetidae</taxon>
        <taxon>Eurotiales</taxon>
        <taxon>Aspergillaceae</taxon>
        <taxon>Aspergillus</taxon>
        <taxon>Aspergillus subgen. Nidulantes</taxon>
    </lineage>
</organism>
<dbReference type="Proteomes" id="UP000244073">
    <property type="component" value="Unassembled WGS sequence"/>
</dbReference>
<dbReference type="RefSeq" id="XP_040755486.1">
    <property type="nucleotide sequence ID" value="XM_040892557.1"/>
</dbReference>
<dbReference type="AlphaFoldDB" id="A0A2T5M6D4"/>
<name>A0A2T5M6D4_9EURO</name>
<accession>A0A2T5M6D4</accession>
<protein>
    <submittedName>
        <fullName evidence="1">Uncharacterized protein</fullName>
    </submittedName>
</protein>